<evidence type="ECO:0000256" key="3">
    <source>
        <dbReference type="ARBA" id="ARBA00022840"/>
    </source>
</evidence>
<evidence type="ECO:0000256" key="5">
    <source>
        <dbReference type="SAM" id="MobiDB-lite"/>
    </source>
</evidence>
<name>A0A166E5S3_9AGAM</name>
<keyword evidence="8" id="KW-1185">Reference proteome</keyword>
<comment type="catalytic activity">
    <reaction evidence="4">
        <text>ATP + H2O = ADP + phosphate + H(+)</text>
        <dbReference type="Rhea" id="RHEA:13065"/>
        <dbReference type="ChEBI" id="CHEBI:15377"/>
        <dbReference type="ChEBI" id="CHEBI:15378"/>
        <dbReference type="ChEBI" id="CHEBI:30616"/>
        <dbReference type="ChEBI" id="CHEBI:43474"/>
        <dbReference type="ChEBI" id="CHEBI:456216"/>
        <dbReference type="EC" id="3.6.4.13"/>
    </reaction>
</comment>
<dbReference type="GO" id="GO:0003724">
    <property type="term" value="F:RNA helicase activity"/>
    <property type="evidence" value="ECO:0007669"/>
    <property type="project" value="UniProtKB-EC"/>
</dbReference>
<proteinExistence type="inferred from homology"/>
<comment type="domain">
    <text evidence="4">The Q motif is unique to and characteristic of the DEAD box family of RNA helicases and controls ATP binding and hydrolysis.</text>
</comment>
<feature type="domain" description="Helicase ATP-binding" evidence="6">
    <location>
        <begin position="25"/>
        <end position="279"/>
    </location>
</feature>
<evidence type="ECO:0000313" key="8">
    <source>
        <dbReference type="Proteomes" id="UP000076532"/>
    </source>
</evidence>
<dbReference type="GO" id="GO:0005524">
    <property type="term" value="F:ATP binding"/>
    <property type="evidence" value="ECO:0007669"/>
    <property type="project" value="UniProtKB-UniRule"/>
</dbReference>
<dbReference type="Proteomes" id="UP000076532">
    <property type="component" value="Unassembled WGS sequence"/>
</dbReference>
<dbReference type="Pfam" id="PF00270">
    <property type="entry name" value="DEAD"/>
    <property type="match status" value="1"/>
</dbReference>
<dbReference type="EC" id="3.6.4.13" evidence="4"/>
<sequence>MASLRPEQPPPALPPRKPVPLLHCHPIARPPSIIRFAIPQGSGKTHAYGLPIIHHILGQPNRSKKTKQRLNSLILALQVAAHLTLHLEAQAPQNNTDEDEDKAAETVTNEEGEYDMRFAITAIVGEMSVQKQWRVLNRGIEVLVATPGRLWDILEDVRIYSHRRPLSGRQWAAVTQDDELAKQIRGLKFLVVDGADHMAEAGHFEELEHIFQLTFRKSRCALRRKDRNRFRGPSPAHTNVAKTKTITPGGEMQTFVFSATLGKDLQRNVTKRARPRIGGKKEEGPTTCSPKGDVVSPLKEGQIECLSAAKYSYYFLLRYLGRSLVFLSSIDGIQGLMPPAELLGVRYFLYYIVSSKLTKNNANALRFKSTSNSVLLATDIAPRGPDIPAVATTSTTRSCGRCVRLPERADSKDDAQGPQHAHVRARQTATCKGAAGGPVSARETDVLEMSMNMLDKLQAHVALARKTDLVYQKAKKSHDKNWIKEAVEAMELQLDSDFVSDDEDDEDRSTKFKVKSRNMCTAAMEAELKRMLTELIAKGVLTRLLSFAFLILREVRYGLLADLFWPS</sequence>
<dbReference type="OrthoDB" id="4310724at2759"/>
<dbReference type="InterPro" id="IPR014001">
    <property type="entry name" value="Helicase_ATP-bd"/>
</dbReference>
<evidence type="ECO:0000256" key="4">
    <source>
        <dbReference type="RuleBase" id="RU365068"/>
    </source>
</evidence>
<dbReference type="Gene3D" id="3.40.50.300">
    <property type="entry name" value="P-loop containing nucleotide triphosphate hydrolases"/>
    <property type="match status" value="1"/>
</dbReference>
<dbReference type="InterPro" id="IPR027417">
    <property type="entry name" value="P-loop_NTPase"/>
</dbReference>
<dbReference type="SUPFAM" id="SSF52540">
    <property type="entry name" value="P-loop containing nucleoside triphosphate hydrolases"/>
    <property type="match status" value="1"/>
</dbReference>
<dbReference type="GO" id="GO:0016787">
    <property type="term" value="F:hydrolase activity"/>
    <property type="evidence" value="ECO:0007669"/>
    <property type="project" value="UniProtKB-KW"/>
</dbReference>
<feature type="compositionally biased region" description="Acidic residues" evidence="5">
    <location>
        <begin position="96"/>
        <end position="108"/>
    </location>
</feature>
<dbReference type="GO" id="GO:0003723">
    <property type="term" value="F:RNA binding"/>
    <property type="evidence" value="ECO:0007669"/>
    <property type="project" value="UniProtKB-UniRule"/>
</dbReference>
<keyword evidence="4" id="KW-0694">RNA-binding</keyword>
<evidence type="ECO:0000259" key="6">
    <source>
        <dbReference type="PROSITE" id="PS51192"/>
    </source>
</evidence>
<dbReference type="STRING" id="436010.A0A166E5S3"/>
<keyword evidence="3 4" id="KW-0067">ATP-binding</keyword>
<dbReference type="PROSITE" id="PS51192">
    <property type="entry name" value="HELICASE_ATP_BIND_1"/>
    <property type="match status" value="1"/>
</dbReference>
<evidence type="ECO:0000313" key="7">
    <source>
        <dbReference type="EMBL" id="KZP15422.1"/>
    </source>
</evidence>
<keyword evidence="2 4" id="KW-0378">Hydrolase</keyword>
<organism evidence="7 8">
    <name type="scientific">Athelia psychrophila</name>
    <dbReference type="NCBI Taxonomy" id="1759441"/>
    <lineage>
        <taxon>Eukaryota</taxon>
        <taxon>Fungi</taxon>
        <taxon>Dikarya</taxon>
        <taxon>Basidiomycota</taxon>
        <taxon>Agaricomycotina</taxon>
        <taxon>Agaricomycetes</taxon>
        <taxon>Agaricomycetidae</taxon>
        <taxon>Atheliales</taxon>
        <taxon>Atheliaceae</taxon>
        <taxon>Athelia</taxon>
    </lineage>
</organism>
<feature type="region of interest" description="Disordered" evidence="5">
    <location>
        <begin position="89"/>
        <end position="108"/>
    </location>
</feature>
<dbReference type="EMBL" id="KV417604">
    <property type="protein sequence ID" value="KZP15422.1"/>
    <property type="molecule type" value="Genomic_DNA"/>
</dbReference>
<dbReference type="PANTHER" id="PTHR24031">
    <property type="entry name" value="RNA HELICASE"/>
    <property type="match status" value="1"/>
</dbReference>
<comment type="similarity">
    <text evidence="4">Belongs to the DEAD box helicase family.</text>
</comment>
<keyword evidence="1 4" id="KW-0547">Nucleotide-binding</keyword>
<protein>
    <recommendedName>
        <fullName evidence="4">ATP-dependent RNA helicase</fullName>
        <ecNumber evidence="4">3.6.4.13</ecNumber>
    </recommendedName>
</protein>
<dbReference type="InterPro" id="IPR011545">
    <property type="entry name" value="DEAD/DEAH_box_helicase_dom"/>
</dbReference>
<keyword evidence="4" id="KW-0347">Helicase</keyword>
<evidence type="ECO:0000256" key="1">
    <source>
        <dbReference type="ARBA" id="ARBA00022741"/>
    </source>
</evidence>
<dbReference type="AlphaFoldDB" id="A0A166E5S3"/>
<gene>
    <name evidence="7" type="ORF">FIBSPDRAFT_1048080</name>
</gene>
<dbReference type="SMART" id="SM00487">
    <property type="entry name" value="DEXDc"/>
    <property type="match status" value="1"/>
</dbReference>
<comment type="function">
    <text evidence="4">RNA helicase.</text>
</comment>
<reference evidence="7 8" key="1">
    <citation type="journal article" date="2016" name="Mol. Biol. Evol.">
        <title>Comparative Genomics of Early-Diverging Mushroom-Forming Fungi Provides Insights into the Origins of Lignocellulose Decay Capabilities.</title>
        <authorList>
            <person name="Nagy L.G."/>
            <person name="Riley R."/>
            <person name="Tritt A."/>
            <person name="Adam C."/>
            <person name="Daum C."/>
            <person name="Floudas D."/>
            <person name="Sun H."/>
            <person name="Yadav J.S."/>
            <person name="Pangilinan J."/>
            <person name="Larsson K.H."/>
            <person name="Matsuura K."/>
            <person name="Barry K."/>
            <person name="Labutti K."/>
            <person name="Kuo R."/>
            <person name="Ohm R.A."/>
            <person name="Bhattacharya S.S."/>
            <person name="Shirouzu T."/>
            <person name="Yoshinaga Y."/>
            <person name="Martin F.M."/>
            <person name="Grigoriev I.V."/>
            <person name="Hibbett D.S."/>
        </authorList>
    </citation>
    <scope>NUCLEOTIDE SEQUENCE [LARGE SCALE GENOMIC DNA]</scope>
    <source>
        <strain evidence="7 8">CBS 109695</strain>
    </source>
</reference>
<accession>A0A166E5S3</accession>
<evidence type="ECO:0000256" key="2">
    <source>
        <dbReference type="ARBA" id="ARBA00022801"/>
    </source>
</evidence>